<evidence type="ECO:0000256" key="1">
    <source>
        <dbReference type="SAM" id="MobiDB-lite"/>
    </source>
</evidence>
<feature type="transmembrane region" description="Helical" evidence="2">
    <location>
        <begin position="23"/>
        <end position="44"/>
    </location>
</feature>
<keyword evidence="4" id="KW-1185">Reference proteome</keyword>
<sequence length="513" mass="55941">MPREDYASPTLYTISIFSRTIRIILYTVLGVSVICIGGFELMHLNIEHRSLSTPSGVSTSSEDEYGWQEENQGWTGGPKGGTDPRLGWKGRLAVRTAWSYQNEGSGGLISSIDNNRHDRISRSSVSVPSRGYDKGYEMAAECLDQAIEIAEKKGIEFPPSFYADASGLPKAGMMGQVGDSTAVDLFMLKAGVLERIGKPSALTEAKDLYERVLPVSMDQETVMGQKARRMRLAGKIGDLHIRLGDEKAAMGWWVWGLGLAQINPNTSSKLSDANPSPKGWFSWLRKPNTVSIPLPVESTTESIDTLPPFILRATISLLIFTSAQLAKTNQLLQAESIQKQALYLLEKSSTSTSPTSPLITDGKEPSPSGLWSLWITHRQALLNLHLASVRHARSLPALDMCSSASHTADNVLASLTPLPTLYATRSSPLYPHATRLREAAMALAAEAAYTSGLLLEKSGTEGWETAVECFQHAMKLVGGSGEEEGAGRGEEWSRYYRGFARVRSKMDSALQGK</sequence>
<dbReference type="OrthoDB" id="2524554at2759"/>
<dbReference type="Proteomes" id="UP000289152">
    <property type="component" value="Unassembled WGS sequence"/>
</dbReference>
<dbReference type="EMBL" id="SDIL01000092">
    <property type="protein sequence ID" value="RXK36587.1"/>
    <property type="molecule type" value="Genomic_DNA"/>
</dbReference>
<feature type="region of interest" description="Disordered" evidence="1">
    <location>
        <begin position="52"/>
        <end position="82"/>
    </location>
</feature>
<evidence type="ECO:0000313" key="4">
    <source>
        <dbReference type="Proteomes" id="UP000289152"/>
    </source>
</evidence>
<gene>
    <name evidence="3" type="ORF">M231_06128</name>
</gene>
<evidence type="ECO:0000256" key="2">
    <source>
        <dbReference type="SAM" id="Phobius"/>
    </source>
</evidence>
<evidence type="ECO:0000313" key="3">
    <source>
        <dbReference type="EMBL" id="RXK36587.1"/>
    </source>
</evidence>
<keyword evidence="2" id="KW-0812">Transmembrane</keyword>
<keyword evidence="2" id="KW-0472">Membrane</keyword>
<dbReference type="AlphaFoldDB" id="A0A4Q1BE21"/>
<protein>
    <submittedName>
        <fullName evidence="3">Uncharacterized protein</fullName>
    </submittedName>
</protein>
<dbReference type="InParanoid" id="A0A4Q1BE21"/>
<accession>A0A4Q1BE21</accession>
<keyword evidence="2" id="KW-1133">Transmembrane helix</keyword>
<reference evidence="3 4" key="1">
    <citation type="submission" date="2016-06" db="EMBL/GenBank/DDBJ databases">
        <title>Evolution of pathogenesis and genome organization in the Tremellales.</title>
        <authorList>
            <person name="Cuomo C."/>
            <person name="Litvintseva A."/>
            <person name="Heitman J."/>
            <person name="Chen Y."/>
            <person name="Sun S."/>
            <person name="Springer D."/>
            <person name="Dromer F."/>
            <person name="Young S."/>
            <person name="Zeng Q."/>
            <person name="Chapman S."/>
            <person name="Gujja S."/>
            <person name="Saif S."/>
            <person name="Birren B."/>
        </authorList>
    </citation>
    <scope>NUCLEOTIDE SEQUENCE [LARGE SCALE GENOMIC DNA]</scope>
    <source>
        <strain evidence="3 4">ATCC 28783</strain>
    </source>
</reference>
<proteinExistence type="predicted"/>
<comment type="caution">
    <text evidence="3">The sequence shown here is derived from an EMBL/GenBank/DDBJ whole genome shotgun (WGS) entry which is preliminary data.</text>
</comment>
<name>A0A4Q1BE21_TREME</name>
<organism evidence="3 4">
    <name type="scientific">Tremella mesenterica</name>
    <name type="common">Jelly fungus</name>
    <dbReference type="NCBI Taxonomy" id="5217"/>
    <lineage>
        <taxon>Eukaryota</taxon>
        <taxon>Fungi</taxon>
        <taxon>Dikarya</taxon>
        <taxon>Basidiomycota</taxon>
        <taxon>Agaricomycotina</taxon>
        <taxon>Tremellomycetes</taxon>
        <taxon>Tremellales</taxon>
        <taxon>Tremellaceae</taxon>
        <taxon>Tremella</taxon>
    </lineage>
</organism>
<dbReference type="VEuPathDB" id="FungiDB:TREMEDRAFT_60395"/>